<dbReference type="InterPro" id="IPR001007">
    <property type="entry name" value="VWF_dom"/>
</dbReference>
<feature type="domain" description="VWFC" evidence="5">
    <location>
        <begin position="46"/>
        <end position="106"/>
    </location>
</feature>
<keyword evidence="4" id="KW-1133">Transmembrane helix</keyword>
<dbReference type="EMBL" id="MUJZ01070467">
    <property type="protein sequence ID" value="OTF69446.1"/>
    <property type="molecule type" value="Genomic_DNA"/>
</dbReference>
<protein>
    <recommendedName>
        <fullName evidence="5">VWFC domain-containing protein</fullName>
    </recommendedName>
</protein>
<dbReference type="OrthoDB" id="6236007at2759"/>
<evidence type="ECO:0000313" key="6">
    <source>
        <dbReference type="EMBL" id="OTF69446.1"/>
    </source>
</evidence>
<feature type="transmembrane region" description="Helical" evidence="4">
    <location>
        <begin position="12"/>
        <end position="33"/>
    </location>
</feature>
<dbReference type="Proteomes" id="UP000194236">
    <property type="component" value="Unassembled WGS sequence"/>
</dbReference>
<keyword evidence="3" id="KW-0732">Signal</keyword>
<evidence type="ECO:0000313" key="7">
    <source>
        <dbReference type="Proteomes" id="UP000194236"/>
    </source>
</evidence>
<keyword evidence="7" id="KW-1185">Reference proteome</keyword>
<dbReference type="Pfam" id="PF23334">
    <property type="entry name" value="VWC2L_2nd"/>
    <property type="match status" value="1"/>
</dbReference>
<reference evidence="6 7" key="1">
    <citation type="submission" date="2017-03" db="EMBL/GenBank/DDBJ databases">
        <title>Genome Survey of Euroglyphus maynei.</title>
        <authorList>
            <person name="Arlian L.G."/>
            <person name="Morgan M.S."/>
            <person name="Rider S.D."/>
        </authorList>
    </citation>
    <scope>NUCLEOTIDE SEQUENCE [LARGE SCALE GENOMIC DNA]</scope>
    <source>
        <strain evidence="6">Arlian Lab</strain>
        <tissue evidence="6">Whole body</tissue>
    </source>
</reference>
<accession>A0A1Y3APP4</accession>
<keyword evidence="2" id="KW-0964">Secreted</keyword>
<evidence type="ECO:0000256" key="4">
    <source>
        <dbReference type="SAM" id="Phobius"/>
    </source>
</evidence>
<dbReference type="SUPFAM" id="SSF57603">
    <property type="entry name" value="FnI-like domain"/>
    <property type="match status" value="2"/>
</dbReference>
<dbReference type="SMART" id="SM00214">
    <property type="entry name" value="VWC"/>
    <property type="match status" value="2"/>
</dbReference>
<comment type="caution">
    <text evidence="6">The sequence shown here is derived from an EMBL/GenBank/DDBJ whole genome shotgun (WGS) entry which is preliminary data.</text>
</comment>
<evidence type="ECO:0000256" key="3">
    <source>
        <dbReference type="ARBA" id="ARBA00022729"/>
    </source>
</evidence>
<comment type="subcellular location">
    <subcellularLocation>
        <location evidence="1">Secreted</location>
    </subcellularLocation>
</comment>
<keyword evidence="4" id="KW-0812">Transmembrane</keyword>
<dbReference type="PANTHER" id="PTHR46698:SF4">
    <property type="entry name" value="CROSSVEINLESS 2"/>
    <property type="match status" value="1"/>
</dbReference>
<dbReference type="Gene3D" id="2.10.70.10">
    <property type="entry name" value="Complement Module, domain 1"/>
    <property type="match status" value="1"/>
</dbReference>
<feature type="domain" description="VWFC" evidence="5">
    <location>
        <begin position="107"/>
        <end position="167"/>
    </location>
</feature>
<gene>
    <name evidence="6" type="ORF">BLA29_004327</name>
</gene>
<dbReference type="PANTHER" id="PTHR46698">
    <property type="entry name" value="CROSSVEINLESS 2"/>
    <property type="match status" value="1"/>
</dbReference>
<keyword evidence="4" id="KW-0472">Membrane</keyword>
<name>A0A1Y3APP4_EURMA</name>
<sequence>MQSSIGHWHRFVLFIITLSILINHIQINCYPFVRSKRAFSYIANDTACTVDHVVYKDGDPIPTDDPCETCRCRPPGFICILQHCEIKTGCRAIRHIGECCPSYQCGCEHNGQYYKDGERIHNAESPCYSCYCQGSSITCSLADCQFRFDCEPEYVLGECCPRYNRCPLEYGVVPGGIITERIPQLNISVHQPSSPKPPVDSNTIEKPLILPDHVPVNNSEPALVKPHSEIVNITFSSQITTPSSIIFDQDPNNFRKLDGEINTTIIIDTAETTTINMDDVEVVNSTKLK</sequence>
<evidence type="ECO:0000256" key="1">
    <source>
        <dbReference type="ARBA" id="ARBA00004613"/>
    </source>
</evidence>
<organism evidence="6 7">
    <name type="scientific">Euroglyphus maynei</name>
    <name type="common">Mayne's house dust mite</name>
    <dbReference type="NCBI Taxonomy" id="6958"/>
    <lineage>
        <taxon>Eukaryota</taxon>
        <taxon>Metazoa</taxon>
        <taxon>Ecdysozoa</taxon>
        <taxon>Arthropoda</taxon>
        <taxon>Chelicerata</taxon>
        <taxon>Arachnida</taxon>
        <taxon>Acari</taxon>
        <taxon>Acariformes</taxon>
        <taxon>Sarcoptiformes</taxon>
        <taxon>Astigmata</taxon>
        <taxon>Psoroptidia</taxon>
        <taxon>Analgoidea</taxon>
        <taxon>Pyroglyphidae</taxon>
        <taxon>Pyroglyphinae</taxon>
        <taxon>Euroglyphus</taxon>
    </lineage>
</organism>
<dbReference type="AlphaFoldDB" id="A0A1Y3APP4"/>
<evidence type="ECO:0000259" key="5">
    <source>
        <dbReference type="PROSITE" id="PS50184"/>
    </source>
</evidence>
<evidence type="ECO:0000256" key="2">
    <source>
        <dbReference type="ARBA" id="ARBA00022525"/>
    </source>
</evidence>
<proteinExistence type="predicted"/>
<dbReference type="GO" id="GO:0005576">
    <property type="term" value="C:extracellular region"/>
    <property type="evidence" value="ECO:0007669"/>
    <property type="project" value="UniProtKB-SubCell"/>
</dbReference>
<dbReference type="InterPro" id="IPR052424">
    <property type="entry name" value="Kielin_Chordin-BMP_Reg"/>
</dbReference>
<dbReference type="PROSITE" id="PS50184">
    <property type="entry name" value="VWFC_2"/>
    <property type="match status" value="2"/>
</dbReference>